<dbReference type="Proteomes" id="UP001141434">
    <property type="component" value="Unassembled WGS sequence"/>
</dbReference>
<organism evidence="9 10">
    <name type="scientific">Penicillium alfredii</name>
    <dbReference type="NCBI Taxonomy" id="1506179"/>
    <lineage>
        <taxon>Eukaryota</taxon>
        <taxon>Fungi</taxon>
        <taxon>Dikarya</taxon>
        <taxon>Ascomycota</taxon>
        <taxon>Pezizomycotina</taxon>
        <taxon>Eurotiomycetes</taxon>
        <taxon>Eurotiomycetidae</taxon>
        <taxon>Eurotiales</taxon>
        <taxon>Aspergillaceae</taxon>
        <taxon>Penicillium</taxon>
    </lineage>
</organism>
<feature type="compositionally biased region" description="Basic and acidic residues" evidence="7">
    <location>
        <begin position="1"/>
        <end position="10"/>
    </location>
</feature>
<dbReference type="SUPFAM" id="SSF57701">
    <property type="entry name" value="Zn2/Cys6 DNA-binding domain"/>
    <property type="match status" value="1"/>
</dbReference>
<dbReference type="PANTHER" id="PTHR31845">
    <property type="entry name" value="FINGER DOMAIN PROTEIN, PUTATIVE-RELATED"/>
    <property type="match status" value="1"/>
</dbReference>
<reference evidence="9" key="2">
    <citation type="journal article" date="2023" name="IMA Fungus">
        <title>Comparative genomic study of the Penicillium genus elucidates a diverse pangenome and 15 lateral gene transfer events.</title>
        <authorList>
            <person name="Petersen C."/>
            <person name="Sorensen T."/>
            <person name="Nielsen M.R."/>
            <person name="Sondergaard T.E."/>
            <person name="Sorensen J.L."/>
            <person name="Fitzpatrick D.A."/>
            <person name="Frisvad J.C."/>
            <person name="Nielsen K.L."/>
        </authorList>
    </citation>
    <scope>NUCLEOTIDE SEQUENCE</scope>
    <source>
        <strain evidence="9">IBT 34128</strain>
    </source>
</reference>
<dbReference type="GO" id="GO:0000981">
    <property type="term" value="F:DNA-binding transcription factor activity, RNA polymerase II-specific"/>
    <property type="evidence" value="ECO:0007669"/>
    <property type="project" value="InterPro"/>
</dbReference>
<feature type="compositionally biased region" description="Low complexity" evidence="7">
    <location>
        <begin position="186"/>
        <end position="199"/>
    </location>
</feature>
<accession>A0A9W9G9N4</accession>
<comment type="subcellular location">
    <subcellularLocation>
        <location evidence="1">Nucleus</location>
    </subcellularLocation>
</comment>
<dbReference type="PROSITE" id="PS00463">
    <property type="entry name" value="ZN2_CY6_FUNGAL_1"/>
    <property type="match status" value="1"/>
</dbReference>
<dbReference type="SMART" id="SM00066">
    <property type="entry name" value="GAL4"/>
    <property type="match status" value="1"/>
</dbReference>
<keyword evidence="10" id="KW-1185">Reference proteome</keyword>
<dbReference type="GO" id="GO:0006351">
    <property type="term" value="P:DNA-templated transcription"/>
    <property type="evidence" value="ECO:0007669"/>
    <property type="project" value="InterPro"/>
</dbReference>
<dbReference type="GO" id="GO:0005634">
    <property type="term" value="C:nucleus"/>
    <property type="evidence" value="ECO:0007669"/>
    <property type="project" value="UniProtKB-SubCell"/>
</dbReference>
<reference evidence="9" key="1">
    <citation type="submission" date="2022-11" db="EMBL/GenBank/DDBJ databases">
        <authorList>
            <person name="Petersen C."/>
        </authorList>
    </citation>
    <scope>NUCLEOTIDE SEQUENCE</scope>
    <source>
        <strain evidence="9">IBT 34128</strain>
    </source>
</reference>
<dbReference type="AlphaFoldDB" id="A0A9W9G9N4"/>
<proteinExistence type="predicted"/>
<dbReference type="GO" id="GO:0008270">
    <property type="term" value="F:zinc ion binding"/>
    <property type="evidence" value="ECO:0007669"/>
    <property type="project" value="InterPro"/>
</dbReference>
<name>A0A9W9G9N4_9EURO</name>
<feature type="region of interest" description="Disordered" evidence="7">
    <location>
        <begin position="1"/>
        <end position="72"/>
    </location>
</feature>
<evidence type="ECO:0000256" key="1">
    <source>
        <dbReference type="ARBA" id="ARBA00004123"/>
    </source>
</evidence>
<evidence type="ECO:0000256" key="3">
    <source>
        <dbReference type="ARBA" id="ARBA00023015"/>
    </source>
</evidence>
<dbReference type="InterPro" id="IPR051089">
    <property type="entry name" value="prtT"/>
</dbReference>
<keyword evidence="3" id="KW-0805">Transcription regulation</keyword>
<evidence type="ECO:0000313" key="9">
    <source>
        <dbReference type="EMBL" id="KAJ5114653.1"/>
    </source>
</evidence>
<dbReference type="Gene3D" id="4.10.240.10">
    <property type="entry name" value="Zn(2)-C6 fungal-type DNA-binding domain"/>
    <property type="match status" value="1"/>
</dbReference>
<dbReference type="InterPro" id="IPR001138">
    <property type="entry name" value="Zn2Cys6_DnaBD"/>
</dbReference>
<sequence>MPEATTRSRTEPTSGDPAFSANPRLPCGGDESTSQVSMKRNRIQFEANGDASSASPGAFSPEDHPRPHIPKISRKIRACTECKRHKVRCDMKAGGSVCSRCRRMGLECIVNKSLQTLLEDEAEWKNMIELAMTDLLRKAQLPELSYYQAGGASTETPSKKRSRKESTVSTDDAAFAQRRYSKAESAESTTGRATGSSASNYAFSQQQPQYSLEREEAGAHSLVTAPMGSLYEVTQLSENRESSPGQQYAPDQALVTDFISRGVVELQEAEELFYHFDQVLNRYLWDGALLAHKDMTSVRRSSSMLSAAILAVTALHMPTKERTFDTCYTEFAKLASESMLGHHHTMDDIRALCIGAFWLADVSWKLSGYAVRIATEHNLHQCYRKAIQGSPEHKEQARLWYLLYTLEHHFSIAYGRPPIIHEDPSITQHNTFTQSPSISQGDLRLHSQVDLFIILTRIYFAFGPDVDLEVPESDFPQIDQFDALLGDWKSAWLPRLAGSRHVGAYPYKAVYMHYHFSRLQLNSVALRTYHSSMSARSMSPERRKRANIAVESAIATLQVVLDERDIQRALVGVPLYLHSMITFAAVFLLKIAAKVCSNGMIPGSQGQQNSIASAGLLVDVGYVRVLVGRIVELMVSCSQRASERHLSHHIARGLRKMLTGLEEWEKRNTGIQQSVGTNPQESTSLFKPVVIPGAQILGERDTILNHPPPLLGVAPLSAERSNGFEPAAPGKQEPGLSEGSIDPMMADLWGFDEEYFPTGVFDFLQSQMPA</sequence>
<comment type="caution">
    <text evidence="9">The sequence shown here is derived from an EMBL/GenBank/DDBJ whole genome shotgun (WGS) entry which is preliminary data.</text>
</comment>
<feature type="domain" description="Zn(2)-C6 fungal-type" evidence="8">
    <location>
        <begin position="78"/>
        <end position="110"/>
    </location>
</feature>
<dbReference type="PANTHER" id="PTHR31845:SF17">
    <property type="entry name" value="ZN(II)2CYS6 TRANSCRIPTION FACTOR (EUROFUNG)"/>
    <property type="match status" value="1"/>
</dbReference>
<feature type="region of interest" description="Disordered" evidence="7">
    <location>
        <begin position="721"/>
        <end position="740"/>
    </location>
</feature>
<dbReference type="Pfam" id="PF00172">
    <property type="entry name" value="Zn_clus"/>
    <property type="match status" value="1"/>
</dbReference>
<keyword evidence="6" id="KW-0539">Nucleus</keyword>
<dbReference type="OrthoDB" id="4060227at2759"/>
<dbReference type="PROSITE" id="PS50048">
    <property type="entry name" value="ZN2_CY6_FUNGAL_2"/>
    <property type="match status" value="1"/>
</dbReference>
<keyword evidence="4" id="KW-0238">DNA-binding</keyword>
<dbReference type="RefSeq" id="XP_056515846.1">
    <property type="nucleotide sequence ID" value="XM_056650996.1"/>
</dbReference>
<evidence type="ECO:0000313" key="10">
    <source>
        <dbReference type="Proteomes" id="UP001141434"/>
    </source>
</evidence>
<dbReference type="InterPro" id="IPR007219">
    <property type="entry name" value="XnlR_reg_dom"/>
</dbReference>
<dbReference type="CDD" id="cd00067">
    <property type="entry name" value="GAL4"/>
    <property type="match status" value="1"/>
</dbReference>
<feature type="compositionally biased region" description="Polar residues" evidence="7">
    <location>
        <begin position="200"/>
        <end position="210"/>
    </location>
</feature>
<dbReference type="GO" id="GO:0000976">
    <property type="term" value="F:transcription cis-regulatory region binding"/>
    <property type="evidence" value="ECO:0007669"/>
    <property type="project" value="TreeGrafter"/>
</dbReference>
<gene>
    <name evidence="9" type="ORF">NUU61_000412</name>
</gene>
<protein>
    <recommendedName>
        <fullName evidence="8">Zn(2)-C6 fungal-type domain-containing protein</fullName>
    </recommendedName>
</protein>
<evidence type="ECO:0000259" key="8">
    <source>
        <dbReference type="PROSITE" id="PS50048"/>
    </source>
</evidence>
<keyword evidence="2" id="KW-0479">Metal-binding</keyword>
<evidence type="ECO:0000256" key="2">
    <source>
        <dbReference type="ARBA" id="ARBA00022723"/>
    </source>
</evidence>
<dbReference type="SMART" id="SM00906">
    <property type="entry name" value="Fungal_trans"/>
    <property type="match status" value="1"/>
</dbReference>
<dbReference type="EMBL" id="JAPMSZ010000001">
    <property type="protein sequence ID" value="KAJ5114653.1"/>
    <property type="molecule type" value="Genomic_DNA"/>
</dbReference>
<dbReference type="InterPro" id="IPR036864">
    <property type="entry name" value="Zn2-C6_fun-type_DNA-bd_sf"/>
</dbReference>
<keyword evidence="5" id="KW-0804">Transcription</keyword>
<evidence type="ECO:0000256" key="4">
    <source>
        <dbReference type="ARBA" id="ARBA00023125"/>
    </source>
</evidence>
<dbReference type="GeneID" id="81390164"/>
<feature type="region of interest" description="Disordered" evidence="7">
    <location>
        <begin position="150"/>
        <end position="218"/>
    </location>
</feature>
<evidence type="ECO:0000256" key="5">
    <source>
        <dbReference type="ARBA" id="ARBA00023163"/>
    </source>
</evidence>
<evidence type="ECO:0000256" key="7">
    <source>
        <dbReference type="SAM" id="MobiDB-lite"/>
    </source>
</evidence>
<dbReference type="CDD" id="cd12148">
    <property type="entry name" value="fungal_TF_MHR"/>
    <property type="match status" value="1"/>
</dbReference>
<evidence type="ECO:0000256" key="6">
    <source>
        <dbReference type="ARBA" id="ARBA00023242"/>
    </source>
</evidence>